<dbReference type="GO" id="GO:0005737">
    <property type="term" value="C:cytoplasm"/>
    <property type="evidence" value="ECO:0007669"/>
    <property type="project" value="UniProtKB-ARBA"/>
</dbReference>
<dbReference type="SUPFAM" id="SSF50978">
    <property type="entry name" value="WD40 repeat-like"/>
    <property type="match status" value="1"/>
</dbReference>
<accession>A0A1I8NR46</accession>
<dbReference type="Pfam" id="PF21032">
    <property type="entry name" value="PROPPIN"/>
    <property type="match status" value="2"/>
</dbReference>
<evidence type="ECO:0000313" key="7">
    <source>
        <dbReference type="EnsemblMetazoa" id="SCAU001303-PE"/>
    </source>
</evidence>
<dbReference type="AlphaFoldDB" id="A0A1I8NR46"/>
<feature type="compositionally biased region" description="Basic and acidic residues" evidence="6">
    <location>
        <begin position="269"/>
        <end position="280"/>
    </location>
</feature>
<feature type="region of interest" description="Disordered" evidence="6">
    <location>
        <begin position="269"/>
        <end position="359"/>
    </location>
</feature>
<keyword evidence="2" id="KW-0677">Repeat</keyword>
<dbReference type="PANTHER" id="PTHR11227">
    <property type="entry name" value="WD-REPEAT PROTEIN INTERACTING WITH PHOSPHOINOSIDES WIPI -RELATED"/>
    <property type="match status" value="1"/>
</dbReference>
<dbReference type="PROSITE" id="PS50082">
    <property type="entry name" value="WD_REPEATS_2"/>
    <property type="match status" value="1"/>
</dbReference>
<evidence type="ECO:0000313" key="8">
    <source>
        <dbReference type="Proteomes" id="UP000095300"/>
    </source>
</evidence>
<reference evidence="7" key="1">
    <citation type="submission" date="2020-05" db="UniProtKB">
        <authorList>
            <consortium name="EnsemblMetazoa"/>
        </authorList>
    </citation>
    <scope>IDENTIFICATION</scope>
    <source>
        <strain evidence="7">USDA</strain>
    </source>
</reference>
<evidence type="ECO:0000256" key="4">
    <source>
        <dbReference type="ARBA" id="ARBA00025740"/>
    </source>
</evidence>
<keyword evidence="1 5" id="KW-0853">WD repeat</keyword>
<feature type="repeat" description="WD" evidence="5">
    <location>
        <begin position="182"/>
        <end position="210"/>
    </location>
</feature>
<evidence type="ECO:0000256" key="2">
    <source>
        <dbReference type="ARBA" id="ARBA00022737"/>
    </source>
</evidence>
<organism evidence="7 8">
    <name type="scientific">Stomoxys calcitrans</name>
    <name type="common">Stable fly</name>
    <name type="synonym">Conops calcitrans</name>
    <dbReference type="NCBI Taxonomy" id="35570"/>
    <lineage>
        <taxon>Eukaryota</taxon>
        <taxon>Metazoa</taxon>
        <taxon>Ecdysozoa</taxon>
        <taxon>Arthropoda</taxon>
        <taxon>Hexapoda</taxon>
        <taxon>Insecta</taxon>
        <taxon>Pterygota</taxon>
        <taxon>Neoptera</taxon>
        <taxon>Endopterygota</taxon>
        <taxon>Diptera</taxon>
        <taxon>Brachycera</taxon>
        <taxon>Muscomorpha</taxon>
        <taxon>Muscoidea</taxon>
        <taxon>Muscidae</taxon>
        <taxon>Stomoxys</taxon>
    </lineage>
</organism>
<protein>
    <recommendedName>
        <fullName evidence="9">WD repeat domain phosphoinositide-interacting protein 2</fullName>
    </recommendedName>
</protein>
<keyword evidence="3" id="KW-0072">Autophagy</keyword>
<sequence length="573" mass="61593">MSVYIEGSEIGICFSSLATEKHCPSSLRRPSISVLSHNGFRLYSINASDKIDEIFAKENNEQIRIVERLFNSSLVVLVTHQKPNCLKMLHFKKKQDICNCVYPSDILCVRMNRYRLVVCLAESIHIHDIRDMKILHSIENIAPNELGLCSLSLNSHLAFPICTTSGELRIFNANKLKTGLTIKAHDTALSAMAFSPSGTLLATASERGTVIRVFCVKNGQKVQEFRRGVKRCVRIASLVFSTTGDFLCASSNTETVHIFRIDSKAVETAERKATIEDVKKTSTAPSSGSSVSAAANGATASTNGTATSSSSSNTNATTPAASNANTENSSTTPSNQQQPASTTTTTTTSNGSASSTSNSWSMSGYLSKAMSSYLLPSQIGDVLSQDRAFATAVLGQPGLKHVCGLAKIQKELRLLLACEDGFLYIHDFNSEKGGPCKLLHVHDLRYTLEGVIELNLSDSMDKISLSGNMPSTPTTNPSSGFSVDAKDPSPNSKDSSSSSPHSKSSSLSSVSVIIENPDPSSDNSYASILRGSEQGLNTLTDSAKFRKLCDAIDTPTKLYDERQFPPVAIAAKD</sequence>
<comment type="similarity">
    <text evidence="4">Belongs to the WD repeat PROPPIN family.</text>
</comment>
<evidence type="ECO:0000256" key="1">
    <source>
        <dbReference type="ARBA" id="ARBA00022574"/>
    </source>
</evidence>
<dbReference type="SMART" id="SM00320">
    <property type="entry name" value="WD40"/>
    <property type="match status" value="2"/>
</dbReference>
<feature type="compositionally biased region" description="Low complexity" evidence="6">
    <location>
        <begin position="488"/>
        <end position="511"/>
    </location>
</feature>
<dbReference type="Gene3D" id="2.130.10.10">
    <property type="entry name" value="YVTN repeat-like/Quinoprotein amine dehydrogenase"/>
    <property type="match status" value="1"/>
</dbReference>
<evidence type="ECO:0000256" key="5">
    <source>
        <dbReference type="PROSITE-ProRule" id="PRU00221"/>
    </source>
</evidence>
<dbReference type="VEuPathDB" id="VectorBase:SCAU001303"/>
<evidence type="ECO:0000256" key="3">
    <source>
        <dbReference type="ARBA" id="ARBA00023006"/>
    </source>
</evidence>
<feature type="compositionally biased region" description="Polar residues" evidence="6">
    <location>
        <begin position="465"/>
        <end position="481"/>
    </location>
</feature>
<feature type="compositionally biased region" description="Low complexity" evidence="6">
    <location>
        <begin position="281"/>
        <end position="359"/>
    </location>
</feature>
<dbReference type="OrthoDB" id="1667587at2759"/>
<dbReference type="InterPro" id="IPR036322">
    <property type="entry name" value="WD40_repeat_dom_sf"/>
</dbReference>
<dbReference type="FunFam" id="2.130.10.10:FF:000529">
    <property type="entry name" value="WD repeat domain phosphoinositide-interacting protein 1"/>
    <property type="match status" value="1"/>
</dbReference>
<dbReference type="InterPro" id="IPR048720">
    <property type="entry name" value="PROPPIN"/>
</dbReference>
<dbReference type="Proteomes" id="UP000095300">
    <property type="component" value="Unassembled WGS sequence"/>
</dbReference>
<dbReference type="GO" id="GO:0006914">
    <property type="term" value="P:autophagy"/>
    <property type="evidence" value="ECO:0007669"/>
    <property type="project" value="UniProtKB-KW"/>
</dbReference>
<dbReference type="InterPro" id="IPR015943">
    <property type="entry name" value="WD40/YVTN_repeat-like_dom_sf"/>
</dbReference>
<gene>
    <name evidence="7" type="primary">106084402</name>
</gene>
<dbReference type="InterPro" id="IPR001680">
    <property type="entry name" value="WD40_rpt"/>
</dbReference>
<dbReference type="EnsemblMetazoa" id="SCAU001303-RE">
    <property type="protein sequence ID" value="SCAU001303-PE"/>
    <property type="gene ID" value="SCAU001303"/>
</dbReference>
<name>A0A1I8NR46_STOCA</name>
<evidence type="ECO:0000256" key="6">
    <source>
        <dbReference type="SAM" id="MobiDB-lite"/>
    </source>
</evidence>
<feature type="region of interest" description="Disordered" evidence="6">
    <location>
        <begin position="465"/>
        <end position="527"/>
    </location>
</feature>
<keyword evidence="8" id="KW-1185">Reference proteome</keyword>
<proteinExistence type="inferred from homology"/>
<evidence type="ECO:0008006" key="9">
    <source>
        <dbReference type="Google" id="ProtNLM"/>
    </source>
</evidence>